<dbReference type="RefSeq" id="WP_130342636.1">
    <property type="nucleotide sequence ID" value="NZ_SGWQ01000001.1"/>
</dbReference>
<evidence type="ECO:0000259" key="5">
    <source>
        <dbReference type="Pfam" id="PF12740"/>
    </source>
</evidence>
<organism evidence="6 7">
    <name type="scientific">Herbihabitans rhizosphaerae</name>
    <dbReference type="NCBI Taxonomy" id="1872711"/>
    <lineage>
        <taxon>Bacteria</taxon>
        <taxon>Bacillati</taxon>
        <taxon>Actinomycetota</taxon>
        <taxon>Actinomycetes</taxon>
        <taxon>Pseudonocardiales</taxon>
        <taxon>Pseudonocardiaceae</taxon>
        <taxon>Herbihabitans</taxon>
    </lineage>
</organism>
<proteinExistence type="predicted"/>
<dbReference type="AlphaFoldDB" id="A0A4Q7L6U1"/>
<comment type="caution">
    <text evidence="6">The sequence shown here is derived from an EMBL/GenBank/DDBJ whole genome shotgun (WGS) entry which is preliminary data.</text>
</comment>
<dbReference type="Pfam" id="PF12740">
    <property type="entry name" value="PETase"/>
    <property type="match status" value="1"/>
</dbReference>
<keyword evidence="2" id="KW-0442">Lipid degradation</keyword>
<feature type="chain" id="PRO_5020532275" description="PET hydrolase/cutinase-like domain-containing protein" evidence="4">
    <location>
        <begin position="25"/>
        <end position="279"/>
    </location>
</feature>
<dbReference type="SUPFAM" id="SSF53474">
    <property type="entry name" value="alpha/beta-Hydrolases"/>
    <property type="match status" value="1"/>
</dbReference>
<keyword evidence="7" id="KW-1185">Reference proteome</keyword>
<dbReference type="GO" id="GO:0016042">
    <property type="term" value="P:lipid catabolic process"/>
    <property type="evidence" value="ECO:0007669"/>
    <property type="project" value="UniProtKB-KW"/>
</dbReference>
<accession>A0A4Q7L6U1</accession>
<dbReference type="OrthoDB" id="9812672at2"/>
<dbReference type="PANTHER" id="PTHR10272:SF0">
    <property type="entry name" value="PLATELET-ACTIVATING FACTOR ACETYLHYDROLASE"/>
    <property type="match status" value="1"/>
</dbReference>
<dbReference type="Proteomes" id="UP000294257">
    <property type="component" value="Unassembled WGS sequence"/>
</dbReference>
<dbReference type="EMBL" id="SGWQ01000001">
    <property type="protein sequence ID" value="RZS45044.1"/>
    <property type="molecule type" value="Genomic_DNA"/>
</dbReference>
<evidence type="ECO:0000256" key="2">
    <source>
        <dbReference type="ARBA" id="ARBA00022963"/>
    </source>
</evidence>
<evidence type="ECO:0000256" key="4">
    <source>
        <dbReference type="SAM" id="SignalP"/>
    </source>
</evidence>
<dbReference type="InterPro" id="IPR041127">
    <property type="entry name" value="PET_hydrolase/cutinase-like"/>
</dbReference>
<feature type="signal peptide" evidence="4">
    <location>
        <begin position="1"/>
        <end position="24"/>
    </location>
</feature>
<evidence type="ECO:0000313" key="7">
    <source>
        <dbReference type="Proteomes" id="UP000294257"/>
    </source>
</evidence>
<gene>
    <name evidence="6" type="ORF">EV193_101928</name>
</gene>
<evidence type="ECO:0000256" key="1">
    <source>
        <dbReference type="ARBA" id="ARBA00022801"/>
    </source>
</evidence>
<name>A0A4Q7L6U1_9PSEU</name>
<reference evidence="6 7" key="1">
    <citation type="submission" date="2019-02" db="EMBL/GenBank/DDBJ databases">
        <title>Genomic Encyclopedia of Type Strains, Phase IV (KMG-IV): sequencing the most valuable type-strain genomes for metagenomic binning, comparative biology and taxonomic classification.</title>
        <authorList>
            <person name="Goeker M."/>
        </authorList>
    </citation>
    <scope>NUCLEOTIDE SEQUENCE [LARGE SCALE GENOMIC DNA]</scope>
    <source>
        <strain evidence="6 7">DSM 101727</strain>
    </source>
</reference>
<dbReference type="Gene3D" id="3.40.50.1820">
    <property type="entry name" value="alpha/beta hydrolase"/>
    <property type="match status" value="1"/>
</dbReference>
<keyword evidence="1" id="KW-0378">Hydrolase</keyword>
<sequence length="279" mass="29061">MQSRRLFLAVVIAVGVGASIPAYGADQDGAVSATGTDWDAPGPFPITVQAGFAHTVYRPATLGADGRRHPVIVWGNGTGATPLAYDNLLRHWATHGFVVAAANTTMANSGQAMVDGARWLLQENDRPGSVYHGKIDPAEIGSVGHSQGGAGAINAGADPIVGTTIALQPGPRAAPEKLRGPALFLAGEKDGIVDPVKMVLPLYERAPQVPGVYAVLTGAGHFEPVGDGGRYRGVMTAWFYYQLNNDPRAANEFTGPSCGLCADPAWLDVRRRGLTAAIG</sequence>
<feature type="domain" description="PET hydrolase/cutinase-like" evidence="5">
    <location>
        <begin position="54"/>
        <end position="250"/>
    </location>
</feature>
<keyword evidence="3" id="KW-0443">Lipid metabolism</keyword>
<protein>
    <recommendedName>
        <fullName evidence="5">PET hydrolase/cutinase-like domain-containing protein</fullName>
    </recommendedName>
</protein>
<evidence type="ECO:0000256" key="3">
    <source>
        <dbReference type="ARBA" id="ARBA00023098"/>
    </source>
</evidence>
<keyword evidence="4" id="KW-0732">Signal</keyword>
<dbReference type="InterPro" id="IPR029058">
    <property type="entry name" value="AB_hydrolase_fold"/>
</dbReference>
<dbReference type="GO" id="GO:0003847">
    <property type="term" value="F:1-alkyl-2-acetylglycerophosphocholine esterase activity"/>
    <property type="evidence" value="ECO:0007669"/>
    <property type="project" value="TreeGrafter"/>
</dbReference>
<dbReference type="PANTHER" id="PTHR10272">
    <property type="entry name" value="PLATELET-ACTIVATING FACTOR ACETYLHYDROLASE"/>
    <property type="match status" value="1"/>
</dbReference>
<evidence type="ECO:0000313" key="6">
    <source>
        <dbReference type="EMBL" id="RZS45044.1"/>
    </source>
</evidence>